<dbReference type="SUPFAM" id="SSF51905">
    <property type="entry name" value="FAD/NAD(P)-binding domain"/>
    <property type="match status" value="2"/>
</dbReference>
<evidence type="ECO:0000259" key="17">
    <source>
        <dbReference type="Pfam" id="PF01077"/>
    </source>
</evidence>
<dbReference type="GO" id="GO:0046872">
    <property type="term" value="F:metal ion binding"/>
    <property type="evidence" value="ECO:0007669"/>
    <property type="project" value="UniProtKB-KW"/>
</dbReference>
<keyword evidence="7" id="KW-0001">2Fe-2S</keyword>
<keyword evidence="8 16" id="KW-0479">Metal-binding</keyword>
<dbReference type="Pfam" id="PF18267">
    <property type="entry name" value="Rubredoxin_C"/>
    <property type="match status" value="1"/>
</dbReference>
<dbReference type="Gene3D" id="3.30.390.30">
    <property type="match status" value="1"/>
</dbReference>
<keyword evidence="5 16" id="KW-0349">Heme</keyword>
<comment type="cofactor">
    <cofactor evidence="16">
        <name>[4Fe-4S] cluster</name>
        <dbReference type="ChEBI" id="CHEBI:49883"/>
    </cofactor>
    <text evidence="16">Binds 1 [4Fe-4S] cluster per subunit.</text>
</comment>
<dbReference type="PROSITE" id="PS00365">
    <property type="entry name" value="NIR_SIR"/>
    <property type="match status" value="1"/>
</dbReference>
<name>A0A430RGD5_THESC</name>
<evidence type="ECO:0000256" key="2">
    <source>
        <dbReference type="ARBA" id="ARBA00005096"/>
    </source>
</evidence>
<feature type="domain" description="FAD/NAD(P)-binding" evidence="20">
    <location>
        <begin position="5"/>
        <end position="281"/>
    </location>
</feature>
<proteinExistence type="inferred from homology"/>
<comment type="caution">
    <text evidence="22">The sequence shown here is derived from an EMBL/GenBank/DDBJ whole genome shotgun (WGS) entry which is preliminary data.</text>
</comment>
<comment type="pathway">
    <text evidence="2">Nitrogen metabolism; nitrate reduction (assimilation).</text>
</comment>
<dbReference type="InterPro" id="IPR007419">
    <property type="entry name" value="BFD-like_2Fe2S-bd_dom"/>
</dbReference>
<comment type="similarity">
    <text evidence="3">Belongs to the nitrite and sulfite reductase 4Fe-4S domain family.</text>
</comment>
<evidence type="ECO:0000259" key="18">
    <source>
        <dbReference type="Pfam" id="PF03460"/>
    </source>
</evidence>
<keyword evidence="11 16" id="KW-0408">Iron</keyword>
<dbReference type="InterPro" id="IPR016156">
    <property type="entry name" value="FAD/NAD-linked_Rdtase_dimer_sf"/>
</dbReference>
<evidence type="ECO:0000256" key="8">
    <source>
        <dbReference type="ARBA" id="ARBA00022723"/>
    </source>
</evidence>
<feature type="domain" description="NADH-rubredoxin oxidoreductase C-terminal" evidence="21">
    <location>
        <begin position="318"/>
        <end position="384"/>
    </location>
</feature>
<dbReference type="Pfam" id="PF03460">
    <property type="entry name" value="NIR_SIR_ferr"/>
    <property type="match status" value="1"/>
</dbReference>
<reference evidence="22 23" key="1">
    <citation type="journal article" date="2019" name="Extremophiles">
        <title>Biogeography of thermophiles and predominance of Thermus scotoductus in domestic water heaters.</title>
        <authorList>
            <person name="Wilpiszeski R.L."/>
            <person name="Zhang Z."/>
            <person name="House C.H."/>
        </authorList>
    </citation>
    <scope>NUCLEOTIDE SEQUENCE [LARGE SCALE GENOMIC DNA]</scope>
    <source>
        <strain evidence="22 23">32_S32</strain>
    </source>
</reference>
<dbReference type="GO" id="GO:0020037">
    <property type="term" value="F:heme binding"/>
    <property type="evidence" value="ECO:0007669"/>
    <property type="project" value="InterPro"/>
</dbReference>
<feature type="binding site" evidence="16">
    <location>
        <position position="637"/>
    </location>
    <ligand>
        <name>[4Fe-4S] cluster</name>
        <dbReference type="ChEBI" id="CHEBI:49883"/>
    </ligand>
</feature>
<evidence type="ECO:0000256" key="10">
    <source>
        <dbReference type="ARBA" id="ARBA00023002"/>
    </source>
</evidence>
<dbReference type="InterPro" id="IPR036136">
    <property type="entry name" value="Nit/Sulf_reduc_fer-like_dom_sf"/>
</dbReference>
<dbReference type="NCBIfam" id="TIGR02374">
    <property type="entry name" value="nitri_red_nirB"/>
    <property type="match status" value="1"/>
</dbReference>
<keyword evidence="9 15" id="KW-0274">FAD</keyword>
<dbReference type="GO" id="GO:0042128">
    <property type="term" value="P:nitrate assimilation"/>
    <property type="evidence" value="ECO:0007669"/>
    <property type="project" value="UniProtKB-UniRule"/>
</dbReference>
<dbReference type="Pfam" id="PF01077">
    <property type="entry name" value="NIR_SIR"/>
    <property type="match status" value="1"/>
</dbReference>
<evidence type="ECO:0000256" key="13">
    <source>
        <dbReference type="ARBA" id="ARBA00023063"/>
    </source>
</evidence>
<dbReference type="Pfam" id="PF04324">
    <property type="entry name" value="Fer2_BFD"/>
    <property type="match status" value="2"/>
</dbReference>
<evidence type="ECO:0000256" key="14">
    <source>
        <dbReference type="ARBA" id="ARBA00034078"/>
    </source>
</evidence>
<dbReference type="PRINTS" id="PR00397">
    <property type="entry name" value="SIROHAEM"/>
</dbReference>
<dbReference type="Pfam" id="PF07992">
    <property type="entry name" value="Pyr_redox_2"/>
    <property type="match status" value="1"/>
</dbReference>
<dbReference type="InterPro" id="IPR006066">
    <property type="entry name" value="NO2/SO3_Rdtase_FeS/sirohaem_BS"/>
</dbReference>
<dbReference type="InterPro" id="IPR006067">
    <property type="entry name" value="NO2/SO3_Rdtase_4Fe4S_dom"/>
</dbReference>
<feature type="domain" description="BFD-like [2Fe-2S]-binding" evidence="19">
    <location>
        <begin position="483"/>
        <end position="533"/>
    </location>
</feature>
<dbReference type="FunFam" id="3.50.50.60:FF:000033">
    <property type="entry name" value="Nitrite reductase [NAD(P)H], large subunit"/>
    <property type="match status" value="1"/>
</dbReference>
<dbReference type="InterPro" id="IPR012744">
    <property type="entry name" value="Nitri_red_NirB"/>
</dbReference>
<organism evidence="22 23">
    <name type="scientific">Thermus scotoductus</name>
    <dbReference type="NCBI Taxonomy" id="37636"/>
    <lineage>
        <taxon>Bacteria</taxon>
        <taxon>Thermotogati</taxon>
        <taxon>Deinococcota</taxon>
        <taxon>Deinococci</taxon>
        <taxon>Thermales</taxon>
        <taxon>Thermaceae</taxon>
        <taxon>Thermus</taxon>
    </lineage>
</organism>
<comment type="cofactor">
    <cofactor evidence="1 15">
        <name>FAD</name>
        <dbReference type="ChEBI" id="CHEBI:57692"/>
    </cofactor>
</comment>
<dbReference type="AlphaFoldDB" id="A0A430RGD5"/>
<dbReference type="UniPathway" id="UPA00653"/>
<sequence>MAKERLVLVGNGMAGVRCLEEILKLAPGRFAVTVIGKEPHPNYNRILLSSVLAGDADFREIYLNDWDWYRQNGIELYTGHTATRVDTETRVVFTDKGLAVPYDKLILATGSLPVILPIPGVDKEGVIAFRTIEDCQTMMAAAKVFRKAVVIGGGLLGLEAARGLLNLGMEVTVVHLMPTLMERQLDPTAARLLQQALEAQGMRFLLEKQTVELLGGDRVTGLRFADGTTEPADLVVMAVGIKPNIDLAKASGIATGRGILVDDFLRTSAPGVYAVGECVEHRGVTYGLVAPLYEQGAVLARHLVGLPTAPYKGSVVYTKLKVSGVDVFSAGQFLDSPDTRAVRVHDELAGVYKKVLIKDGRIVGAVLFGDTSDSRRIVQLMKDGTDVSALPRAELLPGPAPAAAGGVPLVATLADDEIICGCNGVTKGTIVKAILEQGLTTVAEVRAYTNASRSCGGCKGLVAQLLEYVLGEKAAAAPAKEPICGCTDLSRDEVVAAIREKHLTHVREVMHVLGWKNPEGCSKCRPAVNYYISMVWPEEHVDDRASRIPNERYLANLQKDGSFSVVPRMYGGVTSPAELKRIAEVAEKYGVPMVKITGGQRIDLLGVKKEDLPRIWEELGMPSGSAYAKAVRTVKSCVGTDFCRFGTQNSIQMAIDIERKFQNLDTPAKVKMAVSGCPRNCAETCTKDFGVVGVEGGWEIWVGGNGGVNPRLTDLLCKVKTAEEVLEMCSAFLQYYRENANWNERTSEFIKRVGIETVRKAVLDPETRRGLVERMERALAARIRDPWEHAVQNQAIRATFADVVPAPVVGD</sequence>
<dbReference type="InterPro" id="IPR045854">
    <property type="entry name" value="NO2/SO3_Rdtase_4Fe4S_sf"/>
</dbReference>
<dbReference type="SUPFAM" id="SSF56014">
    <property type="entry name" value="Nitrite and sulphite reductase 4Fe-4S domain-like"/>
    <property type="match status" value="1"/>
</dbReference>
<evidence type="ECO:0000256" key="3">
    <source>
        <dbReference type="ARBA" id="ARBA00010429"/>
    </source>
</evidence>
<evidence type="ECO:0000256" key="12">
    <source>
        <dbReference type="ARBA" id="ARBA00023014"/>
    </source>
</evidence>
<feature type="binding site" evidence="16">
    <location>
        <position position="677"/>
    </location>
    <ligand>
        <name>[4Fe-4S] cluster</name>
        <dbReference type="ChEBI" id="CHEBI:49883"/>
    </ligand>
</feature>
<feature type="domain" description="Nitrite/Sulfite reductase ferredoxin-like" evidence="18">
    <location>
        <begin position="558"/>
        <end position="619"/>
    </location>
</feature>
<evidence type="ECO:0000259" key="20">
    <source>
        <dbReference type="Pfam" id="PF07992"/>
    </source>
</evidence>
<dbReference type="InterPro" id="IPR005117">
    <property type="entry name" value="NiRdtase/SiRdtase_haem-b_fer"/>
</dbReference>
<keyword evidence="12 16" id="KW-0411">Iron-sulfur</keyword>
<keyword evidence="13 15" id="KW-0534">Nitrate assimilation</keyword>
<evidence type="ECO:0000259" key="21">
    <source>
        <dbReference type="Pfam" id="PF18267"/>
    </source>
</evidence>
<dbReference type="FunFam" id="1.10.10.1100:FF:000002">
    <property type="entry name" value="Nitrite reductase large subunit"/>
    <property type="match status" value="1"/>
</dbReference>
<evidence type="ECO:0000256" key="9">
    <source>
        <dbReference type="ARBA" id="ARBA00022827"/>
    </source>
</evidence>
<keyword evidence="10" id="KW-0560">Oxidoreductase</keyword>
<keyword evidence="4 16" id="KW-0004">4Fe-4S</keyword>
<evidence type="ECO:0000259" key="19">
    <source>
        <dbReference type="Pfam" id="PF04324"/>
    </source>
</evidence>
<evidence type="ECO:0000256" key="4">
    <source>
        <dbReference type="ARBA" id="ARBA00022485"/>
    </source>
</evidence>
<dbReference type="CDD" id="cd19943">
    <property type="entry name" value="NirB_Fer2_BFD-like_1"/>
    <property type="match status" value="1"/>
</dbReference>
<dbReference type="GO" id="GO:0050660">
    <property type="term" value="F:flavin adenine dinucleotide binding"/>
    <property type="evidence" value="ECO:0007669"/>
    <property type="project" value="UniProtKB-UniRule"/>
</dbReference>
<comment type="cofactor">
    <cofactor evidence="14">
        <name>[2Fe-2S] cluster</name>
        <dbReference type="ChEBI" id="CHEBI:190135"/>
    </cofactor>
</comment>
<dbReference type="GO" id="GO:0051537">
    <property type="term" value="F:2 iron, 2 sulfur cluster binding"/>
    <property type="evidence" value="ECO:0007669"/>
    <property type="project" value="UniProtKB-KW"/>
</dbReference>
<evidence type="ECO:0000256" key="6">
    <source>
        <dbReference type="ARBA" id="ARBA00022630"/>
    </source>
</evidence>
<evidence type="ECO:0000256" key="16">
    <source>
        <dbReference type="PIRSR" id="PIRSR037149-1"/>
    </source>
</evidence>
<dbReference type="InterPro" id="IPR041575">
    <property type="entry name" value="Rubredoxin_C"/>
</dbReference>
<dbReference type="PIRSF" id="PIRSF037149">
    <property type="entry name" value="NirB"/>
    <property type="match status" value="1"/>
</dbReference>
<dbReference type="InterPro" id="IPR036188">
    <property type="entry name" value="FAD/NAD-bd_sf"/>
</dbReference>
<evidence type="ECO:0000256" key="15">
    <source>
        <dbReference type="PIRNR" id="PIRNR037149"/>
    </source>
</evidence>
<feature type="binding site" evidence="16">
    <location>
        <position position="681"/>
    </location>
    <ligand>
        <name>[4Fe-4S] cluster</name>
        <dbReference type="ChEBI" id="CHEBI:49883"/>
    </ligand>
</feature>
<evidence type="ECO:0000313" key="22">
    <source>
        <dbReference type="EMBL" id="RTH07049.1"/>
    </source>
</evidence>
<dbReference type="InterPro" id="IPR023753">
    <property type="entry name" value="FAD/NAD-binding_dom"/>
</dbReference>
<dbReference type="GO" id="GO:0051539">
    <property type="term" value="F:4 iron, 4 sulfur cluster binding"/>
    <property type="evidence" value="ECO:0007669"/>
    <property type="project" value="UniProtKB-KW"/>
</dbReference>
<dbReference type="InterPro" id="IPR052034">
    <property type="entry name" value="NasD-like"/>
</dbReference>
<dbReference type="GO" id="GO:0050661">
    <property type="term" value="F:NADP binding"/>
    <property type="evidence" value="ECO:0007669"/>
    <property type="project" value="UniProtKB-UniRule"/>
</dbReference>
<dbReference type="InterPro" id="IPR041854">
    <property type="entry name" value="BFD-like_2Fe2S-bd_dom_sf"/>
</dbReference>
<dbReference type="EMBL" id="PELR01000020">
    <property type="protein sequence ID" value="RTH07049.1"/>
    <property type="molecule type" value="Genomic_DNA"/>
</dbReference>
<dbReference type="InterPro" id="IPR017121">
    <property type="entry name" value="Nitrite_Rdtase_lsu"/>
</dbReference>
<feature type="domain" description="BFD-like [2Fe-2S]-binding" evidence="19">
    <location>
        <begin position="418"/>
        <end position="467"/>
    </location>
</feature>
<gene>
    <name evidence="22" type="ORF">CSW45_00955</name>
</gene>
<dbReference type="Gene3D" id="3.90.480.20">
    <property type="match status" value="1"/>
</dbReference>
<dbReference type="PRINTS" id="PR00411">
    <property type="entry name" value="PNDRDTASEI"/>
</dbReference>
<keyword evidence="6 15" id="KW-0285">Flavoprotein</keyword>
<evidence type="ECO:0000256" key="5">
    <source>
        <dbReference type="ARBA" id="ARBA00022617"/>
    </source>
</evidence>
<accession>A0A430RGD5</accession>
<dbReference type="Gene3D" id="3.30.413.10">
    <property type="entry name" value="Sulfite Reductase Hemoprotein, domain 1"/>
    <property type="match status" value="1"/>
</dbReference>
<dbReference type="Proteomes" id="UP000286910">
    <property type="component" value="Unassembled WGS sequence"/>
</dbReference>
<dbReference type="PANTHER" id="PTHR43809">
    <property type="entry name" value="NITRITE REDUCTASE (NADH) LARGE SUBUNIT"/>
    <property type="match status" value="1"/>
</dbReference>
<evidence type="ECO:0000313" key="23">
    <source>
        <dbReference type="Proteomes" id="UP000286910"/>
    </source>
</evidence>
<dbReference type="GO" id="GO:0098809">
    <property type="term" value="F:nitrite reductase activity"/>
    <property type="evidence" value="ECO:0007669"/>
    <property type="project" value="InterPro"/>
</dbReference>
<evidence type="ECO:0000256" key="11">
    <source>
        <dbReference type="ARBA" id="ARBA00023004"/>
    </source>
</evidence>
<feature type="binding site" description="axial binding residue" evidence="16">
    <location>
        <position position="681"/>
    </location>
    <ligand>
        <name>siroheme</name>
        <dbReference type="ChEBI" id="CHEBI:60052"/>
    </ligand>
    <ligandPart>
        <name>Fe</name>
        <dbReference type="ChEBI" id="CHEBI:18248"/>
    </ligandPart>
</feature>
<feature type="binding site" evidence="16">
    <location>
        <position position="643"/>
    </location>
    <ligand>
        <name>[4Fe-4S] cluster</name>
        <dbReference type="ChEBI" id="CHEBI:49883"/>
    </ligand>
</feature>
<dbReference type="Gene3D" id="1.10.10.1100">
    <property type="entry name" value="BFD-like [2Fe-2S]-binding domain"/>
    <property type="match status" value="2"/>
</dbReference>
<dbReference type="Gene3D" id="3.50.50.60">
    <property type="entry name" value="FAD/NAD(P)-binding domain"/>
    <property type="match status" value="2"/>
</dbReference>
<comment type="cofactor">
    <cofactor evidence="16">
        <name>siroheme</name>
        <dbReference type="ChEBI" id="CHEBI:60052"/>
    </cofactor>
    <text evidence="16">Binds 1 siroheme per subunit.</text>
</comment>
<dbReference type="CDD" id="cd19944">
    <property type="entry name" value="NirB_Fer2_BFD-like_2"/>
    <property type="match status" value="1"/>
</dbReference>
<dbReference type="PANTHER" id="PTHR43809:SF1">
    <property type="entry name" value="NITRITE REDUCTASE (NADH) LARGE SUBUNIT"/>
    <property type="match status" value="1"/>
</dbReference>
<evidence type="ECO:0000256" key="1">
    <source>
        <dbReference type="ARBA" id="ARBA00001974"/>
    </source>
</evidence>
<feature type="domain" description="Nitrite/sulphite reductase 4Fe-4S" evidence="17">
    <location>
        <begin position="628"/>
        <end position="764"/>
    </location>
</feature>
<evidence type="ECO:0000256" key="7">
    <source>
        <dbReference type="ARBA" id="ARBA00022714"/>
    </source>
</evidence>
<dbReference type="SUPFAM" id="SSF55124">
    <property type="entry name" value="Nitrite/Sulfite reductase N-terminal domain-like"/>
    <property type="match status" value="1"/>
</dbReference>
<dbReference type="PRINTS" id="PR00368">
    <property type="entry name" value="FADPNR"/>
</dbReference>
<protein>
    <submittedName>
        <fullName evidence="22">Nitrite reductase large subunit</fullName>
    </submittedName>
</protein>